<feature type="region of interest" description="Disordered" evidence="1">
    <location>
        <begin position="1"/>
        <end position="26"/>
    </location>
</feature>
<dbReference type="GO" id="GO:0004197">
    <property type="term" value="F:cysteine-type endopeptidase activity"/>
    <property type="evidence" value="ECO:0007669"/>
    <property type="project" value="InterPro"/>
</dbReference>
<dbReference type="PANTHER" id="PTHR48104">
    <property type="entry name" value="METACASPASE-4"/>
    <property type="match status" value="1"/>
</dbReference>
<sequence length="360" mass="37968">MAQEPIATPPAAVERAPAKKGTATLKGPVRKASAGKVASKVATKVATKVAGKVATKTPAKVTRKPIGLSLHLGLNSVSPKHYGGWTGDLVACEADAHDMAAIATARGLKPTVLLTKAATRAKVLAALDKAAQTLVSGDYFLLTFSGHGGQVDDVTGDEDDKLDETWCLYDSQLIDDETYLALSRFAAGVRILVLTDSCHSGTSVRAAPPQPGLASFGPRPRQMPTAIARRTYAAHQAFYDQLQRKLAKTAAGRAASADPDAVLASLTIAPNSNRLTGIVSRFKASVVLISGCQDNQTSMDGEHNGAFTEQVLKVWNGGKFKGNHRLFHSRVRAGLPPTQSPNLYTLGPATTMLTHTPFLI</sequence>
<dbReference type="InterPro" id="IPR050452">
    <property type="entry name" value="Metacaspase"/>
</dbReference>
<dbReference type="GO" id="GO:0006508">
    <property type="term" value="P:proteolysis"/>
    <property type="evidence" value="ECO:0007669"/>
    <property type="project" value="InterPro"/>
</dbReference>
<reference evidence="3 4" key="1">
    <citation type="submission" date="2019-02" db="EMBL/GenBank/DDBJ databases">
        <title>Genomic Encyclopedia of Type Strains, Phase IV (KMG-IV): sequencing the most valuable type-strain genomes for metagenomic binning, comparative biology and taxonomic classification.</title>
        <authorList>
            <person name="Goeker M."/>
        </authorList>
    </citation>
    <scope>NUCLEOTIDE SEQUENCE [LARGE SCALE GENOMIC DNA]</scope>
    <source>
        <strain evidence="3 4">DSM 10617</strain>
    </source>
</reference>
<dbReference type="EMBL" id="SGWV01000011">
    <property type="protein sequence ID" value="RZS52333.1"/>
    <property type="molecule type" value="Genomic_DNA"/>
</dbReference>
<dbReference type="InterPro" id="IPR011600">
    <property type="entry name" value="Pept_C14_caspase"/>
</dbReference>
<name>A0A4Q7LEG1_9BURK</name>
<protein>
    <submittedName>
        <fullName evidence="3">Caspase domain-containing protein</fullName>
    </submittedName>
</protein>
<dbReference type="Proteomes" id="UP000293433">
    <property type="component" value="Unassembled WGS sequence"/>
</dbReference>
<proteinExistence type="predicted"/>
<dbReference type="OrthoDB" id="1491023at2"/>
<dbReference type="RefSeq" id="WP_130483316.1">
    <property type="nucleotide sequence ID" value="NZ_SGWV01000011.1"/>
</dbReference>
<evidence type="ECO:0000256" key="1">
    <source>
        <dbReference type="SAM" id="MobiDB-lite"/>
    </source>
</evidence>
<dbReference type="AlphaFoldDB" id="A0A4Q7LEG1"/>
<accession>A0A4Q7LEG1</accession>
<gene>
    <name evidence="3" type="ORF">EV685_3526</name>
</gene>
<organism evidence="3 4">
    <name type="scientific">Sphaerotilus mobilis</name>
    <dbReference type="NCBI Taxonomy" id="47994"/>
    <lineage>
        <taxon>Bacteria</taxon>
        <taxon>Pseudomonadati</taxon>
        <taxon>Pseudomonadota</taxon>
        <taxon>Betaproteobacteria</taxon>
        <taxon>Burkholderiales</taxon>
        <taxon>Sphaerotilaceae</taxon>
        <taxon>Sphaerotilus</taxon>
    </lineage>
</organism>
<feature type="domain" description="Peptidase C14 caspase" evidence="2">
    <location>
        <begin position="80"/>
        <end position="343"/>
    </location>
</feature>
<keyword evidence="4" id="KW-1185">Reference proteome</keyword>
<dbReference type="GO" id="GO:0005737">
    <property type="term" value="C:cytoplasm"/>
    <property type="evidence" value="ECO:0007669"/>
    <property type="project" value="TreeGrafter"/>
</dbReference>
<evidence type="ECO:0000313" key="4">
    <source>
        <dbReference type="Proteomes" id="UP000293433"/>
    </source>
</evidence>
<evidence type="ECO:0000259" key="2">
    <source>
        <dbReference type="Pfam" id="PF00656"/>
    </source>
</evidence>
<dbReference type="Gene3D" id="3.40.50.1460">
    <property type="match status" value="1"/>
</dbReference>
<comment type="caution">
    <text evidence="3">The sequence shown here is derived from an EMBL/GenBank/DDBJ whole genome shotgun (WGS) entry which is preliminary data.</text>
</comment>
<evidence type="ECO:0000313" key="3">
    <source>
        <dbReference type="EMBL" id="RZS52333.1"/>
    </source>
</evidence>
<dbReference type="PANTHER" id="PTHR48104:SF30">
    <property type="entry name" value="METACASPASE-1"/>
    <property type="match status" value="1"/>
</dbReference>
<dbReference type="Pfam" id="PF00656">
    <property type="entry name" value="Peptidase_C14"/>
    <property type="match status" value="1"/>
</dbReference>